<evidence type="ECO:0000259" key="2">
    <source>
        <dbReference type="Pfam" id="PF01370"/>
    </source>
</evidence>
<feature type="domain" description="NAD-dependent epimerase/dehydratase" evidence="2">
    <location>
        <begin position="4"/>
        <end position="220"/>
    </location>
</feature>
<dbReference type="SUPFAM" id="SSF51735">
    <property type="entry name" value="NAD(P)-binding Rossmann-fold domains"/>
    <property type="match status" value="1"/>
</dbReference>
<name>A0ABW3RJ73_9SPHI</name>
<reference evidence="4" key="1">
    <citation type="journal article" date="2019" name="Int. J. Syst. Evol. Microbiol.">
        <title>The Global Catalogue of Microorganisms (GCM) 10K type strain sequencing project: providing services to taxonomists for standard genome sequencing and annotation.</title>
        <authorList>
            <consortium name="The Broad Institute Genomics Platform"/>
            <consortium name="The Broad Institute Genome Sequencing Center for Infectious Disease"/>
            <person name="Wu L."/>
            <person name="Ma J."/>
        </authorList>
    </citation>
    <scope>NUCLEOTIDE SEQUENCE [LARGE SCALE GENOMIC DNA]</scope>
    <source>
        <strain evidence="4">CCUG 52468</strain>
    </source>
</reference>
<gene>
    <name evidence="3" type="ORF">ACFQ2C_05705</name>
</gene>
<evidence type="ECO:0000313" key="3">
    <source>
        <dbReference type="EMBL" id="MFD1165100.1"/>
    </source>
</evidence>
<dbReference type="InterPro" id="IPR036291">
    <property type="entry name" value="NAD(P)-bd_dom_sf"/>
</dbReference>
<organism evidence="3 4">
    <name type="scientific">Sphingobacterium daejeonense</name>
    <dbReference type="NCBI Taxonomy" id="371142"/>
    <lineage>
        <taxon>Bacteria</taxon>
        <taxon>Pseudomonadati</taxon>
        <taxon>Bacteroidota</taxon>
        <taxon>Sphingobacteriia</taxon>
        <taxon>Sphingobacteriales</taxon>
        <taxon>Sphingobacteriaceae</taxon>
        <taxon>Sphingobacterium</taxon>
    </lineage>
</organism>
<dbReference type="Gene3D" id="3.40.50.720">
    <property type="entry name" value="NAD(P)-binding Rossmann-like Domain"/>
    <property type="match status" value="1"/>
</dbReference>
<comment type="caution">
    <text evidence="3">The sequence shown here is derived from an EMBL/GenBank/DDBJ whole genome shotgun (WGS) entry which is preliminary data.</text>
</comment>
<evidence type="ECO:0000313" key="4">
    <source>
        <dbReference type="Proteomes" id="UP001597205"/>
    </source>
</evidence>
<dbReference type="PANTHER" id="PTHR11092">
    <property type="entry name" value="SUGAR NUCLEOTIDE EPIMERASE RELATED"/>
    <property type="match status" value="1"/>
</dbReference>
<dbReference type="RefSeq" id="WP_380895052.1">
    <property type="nucleotide sequence ID" value="NZ_JBHTKY010000005.1"/>
</dbReference>
<proteinExistence type="inferred from homology"/>
<comment type="similarity">
    <text evidence="1">Belongs to the NAD(P)-dependent epimerase/dehydratase family. SDR39U1 subfamily.</text>
</comment>
<sequence length="306" mass="34462">MKKIVLAGGTGNLGTMLIRLFREQNYEIVVLSRQKMVKHHPKVEFVQWDAENLGDWQEKLNGADVLINLCGLSINRRFTEKNKKLLRSSRITPTKLLGKAISNLKDPVKLWINFSGVSLFNGAKQIKDETSKQYSNDFLGQLAQDWEKAFLDAEVPKTEKVILRMSPILSKNSGMFAELYPLVKLGLGGKVGNGEQMISWIHEEDFVRLIDWIVNSQENEPIYHACSPNPVSNAEFMEEFRKSAGAKFGMPLPTFMAKIGSVVKNVDSSLLLETVPVTTILTLKNGFKFNFPYIQPALNQLIKSST</sequence>
<evidence type="ECO:0000256" key="1">
    <source>
        <dbReference type="ARBA" id="ARBA00009353"/>
    </source>
</evidence>
<protein>
    <submittedName>
        <fullName evidence="3">TIGR01777 family oxidoreductase</fullName>
    </submittedName>
</protein>
<dbReference type="PANTHER" id="PTHR11092:SF0">
    <property type="entry name" value="EPIMERASE FAMILY PROTEIN SDR39U1"/>
    <property type="match status" value="1"/>
</dbReference>
<accession>A0ABW3RJ73</accession>
<dbReference type="Pfam" id="PF01370">
    <property type="entry name" value="Epimerase"/>
    <property type="match status" value="1"/>
</dbReference>
<dbReference type="Proteomes" id="UP001597205">
    <property type="component" value="Unassembled WGS sequence"/>
</dbReference>
<dbReference type="NCBIfam" id="TIGR01777">
    <property type="entry name" value="yfcH"/>
    <property type="match status" value="1"/>
</dbReference>
<dbReference type="InterPro" id="IPR010099">
    <property type="entry name" value="SDR39U1"/>
</dbReference>
<dbReference type="InterPro" id="IPR001509">
    <property type="entry name" value="Epimerase_deHydtase"/>
</dbReference>
<dbReference type="EMBL" id="JBHTKY010000005">
    <property type="protein sequence ID" value="MFD1165100.1"/>
    <property type="molecule type" value="Genomic_DNA"/>
</dbReference>
<keyword evidence="4" id="KW-1185">Reference proteome</keyword>